<keyword evidence="1" id="KW-0175">Coiled coil</keyword>
<dbReference type="EMBL" id="LIAE01007904">
    <property type="protein sequence ID" value="PAV76351.1"/>
    <property type="molecule type" value="Genomic_DNA"/>
</dbReference>
<organism evidence="2 3">
    <name type="scientific">Diploscapter pachys</name>
    <dbReference type="NCBI Taxonomy" id="2018661"/>
    <lineage>
        <taxon>Eukaryota</taxon>
        <taxon>Metazoa</taxon>
        <taxon>Ecdysozoa</taxon>
        <taxon>Nematoda</taxon>
        <taxon>Chromadorea</taxon>
        <taxon>Rhabditida</taxon>
        <taxon>Rhabditina</taxon>
        <taxon>Rhabditomorpha</taxon>
        <taxon>Rhabditoidea</taxon>
        <taxon>Rhabditidae</taxon>
        <taxon>Diploscapter</taxon>
    </lineage>
</organism>
<dbReference type="Proteomes" id="UP000218231">
    <property type="component" value="Unassembled WGS sequence"/>
</dbReference>
<comment type="caution">
    <text evidence="2">The sequence shown here is derived from an EMBL/GenBank/DDBJ whole genome shotgun (WGS) entry which is preliminary data.</text>
</comment>
<dbReference type="AlphaFoldDB" id="A0A2A2KQW1"/>
<sequence length="182" mass="22048">MSYSSDGELDQQSAAIRIQAWWRKEMRNDLKKAEEQYRIFERRQMQPVRLKTSQLIDRLEQLRKEKRLEQVKYERIMNLPARKVNDFLADEQWAPEEVKIEENREGQRREEAAKQIQKAFRAYSCRQKAGQYLKNIQHIPLKRRLELIEEINERIASKKTLNRCSVKEIETEVRKESWDIIS</sequence>
<dbReference type="Pfam" id="PF00612">
    <property type="entry name" value="IQ"/>
    <property type="match status" value="2"/>
</dbReference>
<reference evidence="2" key="1">
    <citation type="journal article" date="2017" name="Curr. Biol.">
        <title>Genome architecture and evolution of a unichromosomal asexual nematode.</title>
        <authorList>
            <person name="Fradin H."/>
            <person name="Zegar C."/>
            <person name="Gutwein M."/>
            <person name="Lucas J."/>
            <person name="Kovtun M."/>
            <person name="Corcoran D."/>
            <person name="Baugh L.R."/>
            <person name="Kiontke K."/>
            <person name="Gunsalus K."/>
            <person name="Fitch D.H."/>
            <person name="Piano F."/>
        </authorList>
    </citation>
    <scope>NUCLEOTIDE SEQUENCE [LARGE SCALE GENOMIC DNA]</scope>
    <source>
        <strain evidence="2">PF1309</strain>
    </source>
</reference>
<gene>
    <name evidence="2" type="ORF">WR25_07605</name>
</gene>
<protein>
    <submittedName>
        <fullName evidence="2">Uncharacterized protein</fullName>
    </submittedName>
</protein>
<proteinExistence type="predicted"/>
<dbReference type="OrthoDB" id="5833104at2759"/>
<name>A0A2A2KQW1_9BILA</name>
<dbReference type="InterPro" id="IPR000048">
    <property type="entry name" value="IQ_motif_EF-hand-BS"/>
</dbReference>
<keyword evidence="3" id="KW-1185">Reference proteome</keyword>
<dbReference type="PROSITE" id="PS50096">
    <property type="entry name" value="IQ"/>
    <property type="match status" value="1"/>
</dbReference>
<evidence type="ECO:0000313" key="2">
    <source>
        <dbReference type="EMBL" id="PAV76351.1"/>
    </source>
</evidence>
<feature type="coiled-coil region" evidence="1">
    <location>
        <begin position="23"/>
        <end position="79"/>
    </location>
</feature>
<evidence type="ECO:0000313" key="3">
    <source>
        <dbReference type="Proteomes" id="UP000218231"/>
    </source>
</evidence>
<accession>A0A2A2KQW1</accession>
<evidence type="ECO:0000256" key="1">
    <source>
        <dbReference type="SAM" id="Coils"/>
    </source>
</evidence>